<dbReference type="GO" id="GO:0000793">
    <property type="term" value="C:condensed chromosome"/>
    <property type="evidence" value="ECO:0007669"/>
    <property type="project" value="TreeGrafter"/>
</dbReference>
<keyword evidence="7" id="KW-1185">Reference proteome</keyword>
<comment type="caution">
    <text evidence="6">The sequence shown here is derived from an EMBL/GenBank/DDBJ whole genome shotgun (WGS) entry which is preliminary data.</text>
</comment>
<keyword evidence="3" id="KW-0832">Ubl conjugation</keyword>
<dbReference type="Proteomes" id="UP000829196">
    <property type="component" value="Unassembled WGS sequence"/>
</dbReference>
<dbReference type="GO" id="GO:0031573">
    <property type="term" value="P:mitotic intra-S DNA damage checkpoint signaling"/>
    <property type="evidence" value="ECO:0007669"/>
    <property type="project" value="TreeGrafter"/>
</dbReference>
<proteinExistence type="inferred from homology"/>
<evidence type="ECO:0000256" key="5">
    <source>
        <dbReference type="ARBA" id="ARBA00093456"/>
    </source>
</evidence>
<dbReference type="Pfam" id="PF14631">
    <property type="entry name" value="FancD2"/>
    <property type="match status" value="1"/>
</dbReference>
<dbReference type="InterPro" id="IPR029448">
    <property type="entry name" value="FANCD2"/>
</dbReference>
<dbReference type="OrthoDB" id="27031at2759"/>
<dbReference type="GO" id="GO:1990918">
    <property type="term" value="P:double-strand break repair involved in meiotic recombination"/>
    <property type="evidence" value="ECO:0007669"/>
    <property type="project" value="TreeGrafter"/>
</dbReference>
<sequence>MVFLLAEAGCNVRVSGDTPSSLPADPRKFRRHIGRLSKAEDRSIFSRFFSGFSSYIQIPQNFCRVLIHLSHDRGSSRKESLARVLLLVASIQSQMLNLLLEKLPEHFNAGAACVGRSLKDDIARSIMNQLRSLDFLVDSRSFAQKLMEVLSISPPGLKKDLIGSLPEIIGDKCHSTVVSVLEKMLLEDSNVIVPVLDSFTALNLDEQLQEQNLSAEGGFSCILLMMLQMYPSNMLSST</sequence>
<dbReference type="GO" id="GO:0005634">
    <property type="term" value="C:nucleus"/>
    <property type="evidence" value="ECO:0007669"/>
    <property type="project" value="UniProtKB-SubCell"/>
</dbReference>
<dbReference type="GO" id="GO:0007129">
    <property type="term" value="P:homologous chromosome pairing at meiosis"/>
    <property type="evidence" value="ECO:0007669"/>
    <property type="project" value="TreeGrafter"/>
</dbReference>
<evidence type="ECO:0000256" key="2">
    <source>
        <dbReference type="ARBA" id="ARBA00022499"/>
    </source>
</evidence>
<keyword evidence="4" id="KW-0539">Nucleus</keyword>
<dbReference type="SMR" id="A0A8T3A5F6"/>
<dbReference type="PANTHER" id="PTHR32086">
    <property type="entry name" value="FANCONI ANEMIA GROUP D2 PROTEIN"/>
    <property type="match status" value="1"/>
</dbReference>
<evidence type="ECO:0000256" key="4">
    <source>
        <dbReference type="ARBA" id="ARBA00023242"/>
    </source>
</evidence>
<organism evidence="6 7">
    <name type="scientific">Dendrobium nobile</name>
    <name type="common">Orchid</name>
    <dbReference type="NCBI Taxonomy" id="94219"/>
    <lineage>
        <taxon>Eukaryota</taxon>
        <taxon>Viridiplantae</taxon>
        <taxon>Streptophyta</taxon>
        <taxon>Embryophyta</taxon>
        <taxon>Tracheophyta</taxon>
        <taxon>Spermatophyta</taxon>
        <taxon>Magnoliopsida</taxon>
        <taxon>Liliopsida</taxon>
        <taxon>Asparagales</taxon>
        <taxon>Orchidaceae</taxon>
        <taxon>Epidendroideae</taxon>
        <taxon>Malaxideae</taxon>
        <taxon>Dendrobiinae</taxon>
        <taxon>Dendrobium</taxon>
    </lineage>
</organism>
<evidence type="ECO:0000313" key="6">
    <source>
        <dbReference type="EMBL" id="KAI0489299.1"/>
    </source>
</evidence>
<dbReference type="GO" id="GO:0036297">
    <property type="term" value="P:interstrand cross-link repair"/>
    <property type="evidence" value="ECO:0007669"/>
    <property type="project" value="TreeGrafter"/>
</dbReference>
<comment type="subcellular location">
    <subcellularLocation>
        <location evidence="1">Nucleus</location>
    </subcellularLocation>
</comment>
<dbReference type="AlphaFoldDB" id="A0A8T3A5F6"/>
<evidence type="ECO:0000256" key="3">
    <source>
        <dbReference type="ARBA" id="ARBA00022843"/>
    </source>
</evidence>
<name>A0A8T3A5F6_DENNO</name>
<gene>
    <name evidence="6" type="ORF">KFK09_029141</name>
</gene>
<accession>A0A8T3A5F6</accession>
<dbReference type="PANTHER" id="PTHR32086:SF0">
    <property type="entry name" value="FANCONI ANEMIA GROUP D2 PROTEIN"/>
    <property type="match status" value="1"/>
</dbReference>
<keyword evidence="2" id="KW-1017">Isopeptide bond</keyword>
<evidence type="ECO:0000256" key="1">
    <source>
        <dbReference type="ARBA" id="ARBA00004123"/>
    </source>
</evidence>
<evidence type="ECO:0000313" key="7">
    <source>
        <dbReference type="Proteomes" id="UP000829196"/>
    </source>
</evidence>
<dbReference type="EMBL" id="JAGYWB010000019">
    <property type="protein sequence ID" value="KAI0489299.1"/>
    <property type="molecule type" value="Genomic_DNA"/>
</dbReference>
<protein>
    <submittedName>
        <fullName evidence="6">Uncharacterized protein</fullName>
    </submittedName>
</protein>
<reference evidence="6" key="1">
    <citation type="journal article" date="2022" name="Front. Genet.">
        <title>Chromosome-Scale Assembly of the Dendrobium nobile Genome Provides Insights Into the Molecular Mechanism of the Biosynthesis of the Medicinal Active Ingredient of Dendrobium.</title>
        <authorList>
            <person name="Xu Q."/>
            <person name="Niu S.-C."/>
            <person name="Li K.-L."/>
            <person name="Zheng P.-J."/>
            <person name="Zhang X.-J."/>
            <person name="Jia Y."/>
            <person name="Liu Y."/>
            <person name="Niu Y.-X."/>
            <person name="Yu L.-H."/>
            <person name="Chen D.-F."/>
            <person name="Zhang G.-Q."/>
        </authorList>
    </citation>
    <scope>NUCLEOTIDE SEQUENCE</scope>
    <source>
        <tissue evidence="6">Leaf</tissue>
    </source>
</reference>
<dbReference type="GO" id="GO:0070182">
    <property type="term" value="F:DNA polymerase binding"/>
    <property type="evidence" value="ECO:0007669"/>
    <property type="project" value="TreeGrafter"/>
</dbReference>
<comment type="similarity">
    <text evidence="5">Belongs to the Fanconi anemia protein FANCD2 family.</text>
</comment>